<protein>
    <submittedName>
        <fullName evidence="4">Alpha/beta hydrolase family</fullName>
    </submittedName>
</protein>
<comment type="caution">
    <text evidence="4">The sequence shown here is derived from an EMBL/GenBank/DDBJ whole genome shotgun (WGS) entry which is preliminary data.</text>
</comment>
<dbReference type="GO" id="GO:0016787">
    <property type="term" value="F:hydrolase activity"/>
    <property type="evidence" value="ECO:0007669"/>
    <property type="project" value="UniProtKB-KW"/>
</dbReference>
<feature type="signal peptide" evidence="2">
    <location>
        <begin position="1"/>
        <end position="21"/>
    </location>
</feature>
<feature type="domain" description="Serine aminopeptidase S33" evidence="3">
    <location>
        <begin position="163"/>
        <end position="271"/>
    </location>
</feature>
<dbReference type="PANTHER" id="PTHR42886">
    <property type="entry name" value="RE40534P-RELATED"/>
    <property type="match status" value="1"/>
</dbReference>
<keyword evidence="2" id="KW-0732">Signal</keyword>
<evidence type="ECO:0000313" key="4">
    <source>
        <dbReference type="EMBL" id="KAF3331039.1"/>
    </source>
</evidence>
<dbReference type="OrthoDB" id="9988524at2759"/>
<evidence type="ECO:0000259" key="3">
    <source>
        <dbReference type="Pfam" id="PF12146"/>
    </source>
</evidence>
<accession>A0A833R8C4</accession>
<dbReference type="Proteomes" id="UP000623129">
    <property type="component" value="Unassembled WGS sequence"/>
</dbReference>
<dbReference type="InterPro" id="IPR029058">
    <property type="entry name" value="AB_hydrolase_fold"/>
</dbReference>
<evidence type="ECO:0000256" key="1">
    <source>
        <dbReference type="SAM" id="MobiDB-lite"/>
    </source>
</evidence>
<dbReference type="Gene3D" id="3.40.50.1820">
    <property type="entry name" value="alpha/beta hydrolase"/>
    <property type="match status" value="1"/>
</dbReference>
<dbReference type="AlphaFoldDB" id="A0A833R8C4"/>
<sequence>MAVASSLVTTLSLLPLHHASAKSSFLSFSLLSPNLSLRLSRASSPRLYAAPDDFDQFELEEGVDEEGFDVDEEGSEDDGESNIIDIGGEGEVTTESPPTKKSSAKRRKKLLFGADWYPSNKRPLTRLHSSLKDSPSTYPEKIILNNNSGENLSGILQDAGSNELVILCHGFRSSKESKTICHLGDALASKGISSFRFDFSGNGESEGNFEYGNYYKEVEDLRTVVRFFREQNRDVTAILGHSKGGNVVILYALKYKDIYSVVNVAGRFDLKGGIKERLGEDFMERIHKDGFLDVKDKTGKMYRVTEASLMERIGIDMQAACMSLDENCRVLTVHGSKDSTVPPSDAMEFSKLIRNHRLEIIEGADHRFSSHLSNLSDIVVEFVRLGLKDASMPC</sequence>
<dbReference type="Pfam" id="PF12146">
    <property type="entry name" value="Hydrolase_4"/>
    <property type="match status" value="1"/>
</dbReference>
<keyword evidence="4" id="KW-0378">Hydrolase</keyword>
<reference evidence="4" key="1">
    <citation type="submission" date="2020-01" db="EMBL/GenBank/DDBJ databases">
        <title>Genome sequence of Kobresia littledalei, the first chromosome-level genome in the family Cyperaceae.</title>
        <authorList>
            <person name="Qu G."/>
        </authorList>
    </citation>
    <scope>NUCLEOTIDE SEQUENCE</scope>
    <source>
        <strain evidence="4">C.B.Clarke</strain>
        <tissue evidence="4">Leaf</tissue>
    </source>
</reference>
<organism evidence="4 5">
    <name type="scientific">Carex littledalei</name>
    <dbReference type="NCBI Taxonomy" id="544730"/>
    <lineage>
        <taxon>Eukaryota</taxon>
        <taxon>Viridiplantae</taxon>
        <taxon>Streptophyta</taxon>
        <taxon>Embryophyta</taxon>
        <taxon>Tracheophyta</taxon>
        <taxon>Spermatophyta</taxon>
        <taxon>Magnoliopsida</taxon>
        <taxon>Liliopsida</taxon>
        <taxon>Poales</taxon>
        <taxon>Cyperaceae</taxon>
        <taxon>Cyperoideae</taxon>
        <taxon>Cariceae</taxon>
        <taxon>Carex</taxon>
        <taxon>Carex subgen. Euthyceras</taxon>
    </lineage>
</organism>
<keyword evidence="5" id="KW-1185">Reference proteome</keyword>
<feature type="compositionally biased region" description="Acidic residues" evidence="1">
    <location>
        <begin position="66"/>
        <end position="80"/>
    </location>
</feature>
<feature type="chain" id="PRO_5032786091" evidence="2">
    <location>
        <begin position="22"/>
        <end position="394"/>
    </location>
</feature>
<name>A0A833R8C4_9POAL</name>
<dbReference type="SUPFAM" id="SSF53474">
    <property type="entry name" value="alpha/beta-Hydrolases"/>
    <property type="match status" value="1"/>
</dbReference>
<evidence type="ECO:0000313" key="5">
    <source>
        <dbReference type="Proteomes" id="UP000623129"/>
    </source>
</evidence>
<dbReference type="EMBL" id="SWLB01000013">
    <property type="protein sequence ID" value="KAF3331039.1"/>
    <property type="molecule type" value="Genomic_DNA"/>
</dbReference>
<dbReference type="PANTHER" id="PTHR42886:SF53">
    <property type="entry name" value="ALPHA_BETA-HYDROLASES SUPERFAMILY PROTEIN"/>
    <property type="match status" value="1"/>
</dbReference>
<feature type="region of interest" description="Disordered" evidence="1">
    <location>
        <begin position="66"/>
        <end position="106"/>
    </location>
</feature>
<proteinExistence type="predicted"/>
<gene>
    <name evidence="4" type="ORF">FCM35_KLT04393</name>
</gene>
<dbReference type="InterPro" id="IPR022742">
    <property type="entry name" value="Hydrolase_4"/>
</dbReference>
<evidence type="ECO:0000256" key="2">
    <source>
        <dbReference type="SAM" id="SignalP"/>
    </source>
</evidence>